<dbReference type="EMBL" id="JAAYUN010000090">
    <property type="protein sequence ID" value="NLJ22496.1"/>
    <property type="molecule type" value="Genomic_DNA"/>
</dbReference>
<organism evidence="2 3">
    <name type="scientific">Methanothrix soehngenii</name>
    <name type="common">Methanosaeta concilii</name>
    <dbReference type="NCBI Taxonomy" id="2223"/>
    <lineage>
        <taxon>Archaea</taxon>
        <taxon>Methanobacteriati</taxon>
        <taxon>Methanobacteriota</taxon>
        <taxon>Stenosarchaea group</taxon>
        <taxon>Methanomicrobia</taxon>
        <taxon>Methanotrichales</taxon>
        <taxon>Methanotrichaceae</taxon>
        <taxon>Methanothrix</taxon>
    </lineage>
</organism>
<protein>
    <submittedName>
        <fullName evidence="2">ABC transporter substrate-binding protein</fullName>
    </submittedName>
</protein>
<dbReference type="Proteomes" id="UP000544742">
    <property type="component" value="Unassembled WGS sequence"/>
</dbReference>
<sequence length="379" mass="42475">MSKRNLWNRSIIILFICSIIFLSSTALASYPKTFTDTQGREITLDESPQRIITRAPDEARIVIALGYGDKLVAGEQATKSCLCPMTFSNTTEGCLECYENIIDGRMPDLPEISTRYDIYFEEIARLEPDLIFCGNLKDAEAFEDKIGCPVVVLGGQGWNFGDEGYFDSIRVAGEALDARDQADELIAFAKGKVEMIESVTKEIDPDDRPKVYFASRGASNAFYDPKEGRDFTRTEPKYDPLTIAGGNNIASEINGSTVNVALEQIIAWNPDFIFISNSNAGNNTGLDFIKNSPELASINAIKEGNVFNCFYPHCRGTPPDRNLFNMMYMAKVMYPEEFEDLDLEKEGNEIFKAFLGVDGVFSEYANYLVWPREYLDSLK</sequence>
<proteinExistence type="predicted"/>
<evidence type="ECO:0000313" key="3">
    <source>
        <dbReference type="Proteomes" id="UP000544742"/>
    </source>
</evidence>
<dbReference type="InterPro" id="IPR002491">
    <property type="entry name" value="ABC_transptr_periplasmic_BD"/>
</dbReference>
<gene>
    <name evidence="2" type="ORF">GX426_05245</name>
</gene>
<comment type="caution">
    <text evidence="2">The sequence shown here is derived from an EMBL/GenBank/DDBJ whole genome shotgun (WGS) entry which is preliminary data.</text>
</comment>
<dbReference type="PANTHER" id="PTHR30535:SF34">
    <property type="entry name" value="MOLYBDATE-BINDING PROTEIN MOLA"/>
    <property type="match status" value="1"/>
</dbReference>
<dbReference type="PANTHER" id="PTHR30535">
    <property type="entry name" value="VITAMIN B12-BINDING PROTEIN"/>
    <property type="match status" value="1"/>
</dbReference>
<name>A0A7K4AHP3_METSH</name>
<dbReference type="Pfam" id="PF01497">
    <property type="entry name" value="Peripla_BP_2"/>
    <property type="match status" value="1"/>
</dbReference>
<evidence type="ECO:0000313" key="2">
    <source>
        <dbReference type="EMBL" id="NLJ22496.1"/>
    </source>
</evidence>
<dbReference type="RefSeq" id="WP_273278967.1">
    <property type="nucleotide sequence ID" value="NZ_CAJYDL010000001.1"/>
</dbReference>
<dbReference type="Gene3D" id="3.40.50.1980">
    <property type="entry name" value="Nitrogenase molybdenum iron protein domain"/>
    <property type="match status" value="2"/>
</dbReference>
<dbReference type="InterPro" id="IPR050902">
    <property type="entry name" value="ABC_Transporter_SBP"/>
</dbReference>
<feature type="domain" description="Fe/B12 periplasmic-binding" evidence="1">
    <location>
        <begin position="50"/>
        <end position="337"/>
    </location>
</feature>
<accession>A0A7K4AHP3</accession>
<dbReference type="AlphaFoldDB" id="A0A7K4AHP3"/>
<reference evidence="2 3" key="1">
    <citation type="journal article" date="2020" name="Biotechnol. Biofuels">
        <title>New insights from the biogas microbiome by comprehensive genome-resolved metagenomics of nearly 1600 species originating from multiple anaerobic digesters.</title>
        <authorList>
            <person name="Campanaro S."/>
            <person name="Treu L."/>
            <person name="Rodriguez-R L.M."/>
            <person name="Kovalovszki A."/>
            <person name="Ziels R.M."/>
            <person name="Maus I."/>
            <person name="Zhu X."/>
            <person name="Kougias P.G."/>
            <person name="Basile A."/>
            <person name="Luo G."/>
            <person name="Schluter A."/>
            <person name="Konstantinidis K.T."/>
            <person name="Angelidaki I."/>
        </authorList>
    </citation>
    <scope>NUCLEOTIDE SEQUENCE [LARGE SCALE GENOMIC DNA]</scope>
    <source>
        <strain evidence="2">AS27yjCOA_157</strain>
    </source>
</reference>
<evidence type="ECO:0000259" key="1">
    <source>
        <dbReference type="PROSITE" id="PS50983"/>
    </source>
</evidence>
<dbReference type="SUPFAM" id="SSF53807">
    <property type="entry name" value="Helical backbone' metal receptor"/>
    <property type="match status" value="1"/>
</dbReference>
<dbReference type="PROSITE" id="PS50983">
    <property type="entry name" value="FE_B12_PBP"/>
    <property type="match status" value="1"/>
</dbReference>